<feature type="compositionally biased region" description="Polar residues" evidence="1">
    <location>
        <begin position="147"/>
        <end position="185"/>
    </location>
</feature>
<name>A0A8H3IDK0_9LECA</name>
<dbReference type="EMBL" id="CAJPDS010000014">
    <property type="protein sequence ID" value="CAF9914543.1"/>
    <property type="molecule type" value="Genomic_DNA"/>
</dbReference>
<evidence type="ECO:0000313" key="2">
    <source>
        <dbReference type="EMBL" id="CAF9914543.1"/>
    </source>
</evidence>
<comment type="caution">
    <text evidence="2">The sequence shown here is derived from an EMBL/GenBank/DDBJ whole genome shotgun (WGS) entry which is preliminary data.</text>
</comment>
<proteinExistence type="predicted"/>
<evidence type="ECO:0000256" key="1">
    <source>
        <dbReference type="SAM" id="MobiDB-lite"/>
    </source>
</evidence>
<keyword evidence="3" id="KW-1185">Reference proteome</keyword>
<sequence>MVAAIGADREIMDQTSLEYVLYNSLYTNKMFKTYFGGIAEAIHRTIFALGGGPNNSHVPDAEMYIPGGRLPYELVKYHKRLQLLMSNLYMQATVALQDPQCLGFFEHIQRDVVQQRMPGSAAISYIPMSPQPVYQGIGTWYLHDDQNPGNRPPQYSSQSIPQYTPASSPLSEKTTIYRNTPTQSPKGPPPMKPSQFLNRRRKGRRNDKAQSAVPVATREQR</sequence>
<dbReference type="Proteomes" id="UP000664521">
    <property type="component" value="Unassembled WGS sequence"/>
</dbReference>
<gene>
    <name evidence="2" type="ORF">HETSPECPRED_002008</name>
</gene>
<reference evidence="2" key="1">
    <citation type="submission" date="2021-03" db="EMBL/GenBank/DDBJ databases">
        <authorList>
            <person name="Tagirdzhanova G."/>
        </authorList>
    </citation>
    <scope>NUCLEOTIDE SEQUENCE</scope>
</reference>
<dbReference type="AlphaFoldDB" id="A0A8H3IDK0"/>
<evidence type="ECO:0000313" key="3">
    <source>
        <dbReference type="Proteomes" id="UP000664521"/>
    </source>
</evidence>
<feature type="region of interest" description="Disordered" evidence="1">
    <location>
        <begin position="142"/>
        <end position="221"/>
    </location>
</feature>
<accession>A0A8H3IDK0</accession>
<organism evidence="2 3">
    <name type="scientific">Heterodermia speciosa</name>
    <dbReference type="NCBI Taxonomy" id="116794"/>
    <lineage>
        <taxon>Eukaryota</taxon>
        <taxon>Fungi</taxon>
        <taxon>Dikarya</taxon>
        <taxon>Ascomycota</taxon>
        <taxon>Pezizomycotina</taxon>
        <taxon>Lecanoromycetes</taxon>
        <taxon>OSLEUM clade</taxon>
        <taxon>Lecanoromycetidae</taxon>
        <taxon>Caliciales</taxon>
        <taxon>Physciaceae</taxon>
        <taxon>Heterodermia</taxon>
    </lineage>
</organism>
<protein>
    <submittedName>
        <fullName evidence="2">Uncharacterized protein</fullName>
    </submittedName>
</protein>